<dbReference type="PANTHER" id="PTHR35936">
    <property type="entry name" value="MEMBRANE-BOUND LYTIC MUREIN TRANSGLYCOSYLASE F"/>
    <property type="match status" value="1"/>
</dbReference>
<keyword evidence="4" id="KW-0812">Transmembrane</keyword>
<comment type="subcellular location">
    <subcellularLocation>
        <location evidence="1">Cell outer membrane</location>
        <topology evidence="1">Peripheral membrane protein</topology>
    </subcellularLocation>
</comment>
<feature type="domain" description="Solute-binding protein family 3/N-terminal" evidence="5">
    <location>
        <begin position="48"/>
        <end position="270"/>
    </location>
</feature>
<dbReference type="EMBL" id="FO203503">
    <property type="protein sequence ID" value="CCK79609.1"/>
    <property type="molecule type" value="Genomic_DNA"/>
</dbReference>
<keyword evidence="3" id="KW-0998">Cell outer membrane</keyword>
<dbReference type="SUPFAM" id="SSF53850">
    <property type="entry name" value="Periplasmic binding protein-like II"/>
    <property type="match status" value="1"/>
</dbReference>
<dbReference type="InterPro" id="IPR008258">
    <property type="entry name" value="Transglycosylase_SLT_dom_1"/>
</dbReference>
<name>K0N6J6_DESTT</name>
<dbReference type="SMART" id="SM00062">
    <property type="entry name" value="PBPb"/>
    <property type="match status" value="1"/>
</dbReference>
<dbReference type="RefSeq" id="WP_014956955.1">
    <property type="nucleotide sequence ID" value="NC_018645.1"/>
</dbReference>
<evidence type="ECO:0000313" key="7">
    <source>
        <dbReference type="Proteomes" id="UP000007347"/>
    </source>
</evidence>
<dbReference type="KEGG" id="dto:TOL2_C14460"/>
<keyword evidence="4" id="KW-1133">Transmembrane helix</keyword>
<dbReference type="InterPro" id="IPR023346">
    <property type="entry name" value="Lysozyme-like_dom_sf"/>
</dbReference>
<accession>K0N6J6</accession>
<reference evidence="6 7" key="1">
    <citation type="journal article" date="2013" name="Environ. Microbiol.">
        <title>Complete genome, catabolic sub-proteomes and key-metabolites of Desulfobacula toluolica Tol2, a marine, aromatic compound-degrading, sulfate-reducing bacterium.</title>
        <authorList>
            <person name="Wohlbrand L."/>
            <person name="Jacob J.H."/>
            <person name="Kube M."/>
            <person name="Mussmann M."/>
            <person name="Jarling R."/>
            <person name="Beck A."/>
            <person name="Amann R."/>
            <person name="Wilkes H."/>
            <person name="Reinhardt R."/>
            <person name="Rabus R."/>
        </authorList>
    </citation>
    <scope>NUCLEOTIDE SEQUENCE [LARGE SCALE GENOMIC DNA]</scope>
    <source>
        <strain evidence="7">DSM 7467 / Tol2</strain>
    </source>
</reference>
<evidence type="ECO:0000259" key="5">
    <source>
        <dbReference type="SMART" id="SM00062"/>
    </source>
</evidence>
<gene>
    <name evidence="6" type="primary">mltF</name>
    <name evidence="6" type="ordered locus">TOL2_C14460</name>
</gene>
<evidence type="ECO:0000256" key="3">
    <source>
        <dbReference type="ARBA" id="ARBA00023237"/>
    </source>
</evidence>
<dbReference type="PATRIC" id="fig|651182.5.peg.1737"/>
<feature type="transmembrane region" description="Helical" evidence="4">
    <location>
        <begin position="6"/>
        <end position="28"/>
    </location>
</feature>
<dbReference type="OrthoDB" id="9801695at2"/>
<evidence type="ECO:0000256" key="2">
    <source>
        <dbReference type="ARBA" id="ARBA00022729"/>
    </source>
</evidence>
<keyword evidence="2" id="KW-0732">Signal</keyword>
<dbReference type="NCBIfam" id="NF008112">
    <property type="entry name" value="PRK10859.1"/>
    <property type="match status" value="1"/>
</dbReference>
<dbReference type="InterPro" id="IPR001638">
    <property type="entry name" value="Solute-binding_3/MltF_N"/>
</dbReference>
<protein>
    <submittedName>
        <fullName evidence="6">MltF: membrane-bound lytic murein transglycosylase F</fullName>
    </submittedName>
</protein>
<dbReference type="SUPFAM" id="SSF53955">
    <property type="entry name" value="Lysozyme-like"/>
    <property type="match status" value="1"/>
</dbReference>
<sequence length="460" mass="54291">MKKFYLQYFILIHLLVLTFFFVFFSALIHNREIDLNLSHLERIKKNRVLRFISTNSIKTCYWYNNRLTGFEYDLAREFADFLNVDLDIVTPGRNNMFSYLEQGKGDFIAAGLAITKKRLEDVNFSIPYMTVQQHIVHHKLVFGPKNIEDLNFQTIDVPRGTSYHARLEEIKNSGIDLNYILHDNIPTEDLIQMVSNQEIKFTVTYDTMAYLNQRYYPDIRIGIPVQEKEYLAWAVNKNDSQLLEQMNKFFLYANETGILNRIKDKYYSNIENTDLFDLKIFHHRIKTRLPKYKKIIMEESMKYDFDWKLLAAAIYQESHFNPNAISFTNVRGLMQVTTATAEEMGIENRLIPAQSIKAGIKYLDKMAKRFDHLEDEYERMLFALASYNVGYGHVMDAVQIAEDMGLDGTRWHNLKAVLPLLSKSKYYAKTQYGYARGWEPIQYVERILTYFDILKQKKNH</sequence>
<dbReference type="Proteomes" id="UP000007347">
    <property type="component" value="Chromosome"/>
</dbReference>
<dbReference type="CDD" id="cd13403">
    <property type="entry name" value="MLTF-like"/>
    <property type="match status" value="1"/>
</dbReference>
<dbReference type="GO" id="GO:0009279">
    <property type="term" value="C:cell outer membrane"/>
    <property type="evidence" value="ECO:0007669"/>
    <property type="project" value="UniProtKB-SubCell"/>
</dbReference>
<dbReference type="CDD" id="cd01009">
    <property type="entry name" value="PBP2_YfhD_N"/>
    <property type="match status" value="1"/>
</dbReference>
<dbReference type="Gene3D" id="3.40.190.10">
    <property type="entry name" value="Periplasmic binding protein-like II"/>
    <property type="match status" value="2"/>
</dbReference>
<dbReference type="STRING" id="651182.TOL2_C14460"/>
<dbReference type="AlphaFoldDB" id="K0N6J6"/>
<dbReference type="Pfam" id="PF00497">
    <property type="entry name" value="SBP_bac_3"/>
    <property type="match status" value="1"/>
</dbReference>
<evidence type="ECO:0000256" key="4">
    <source>
        <dbReference type="SAM" id="Phobius"/>
    </source>
</evidence>
<organism evidence="6 7">
    <name type="scientific">Desulfobacula toluolica (strain DSM 7467 / Tol2)</name>
    <dbReference type="NCBI Taxonomy" id="651182"/>
    <lineage>
        <taxon>Bacteria</taxon>
        <taxon>Pseudomonadati</taxon>
        <taxon>Thermodesulfobacteriota</taxon>
        <taxon>Desulfobacteria</taxon>
        <taxon>Desulfobacterales</taxon>
        <taxon>Desulfobacteraceae</taxon>
        <taxon>Desulfobacula</taxon>
    </lineage>
</organism>
<dbReference type="PANTHER" id="PTHR35936:SF32">
    <property type="entry name" value="MEMBRANE-BOUND LYTIC MUREIN TRANSGLYCOSYLASE F"/>
    <property type="match status" value="1"/>
</dbReference>
<keyword evidence="7" id="KW-1185">Reference proteome</keyword>
<keyword evidence="4" id="KW-0472">Membrane</keyword>
<dbReference type="HOGENOM" id="CLU_027494_0_1_7"/>
<evidence type="ECO:0000256" key="1">
    <source>
        <dbReference type="ARBA" id="ARBA00004339"/>
    </source>
</evidence>
<proteinExistence type="predicted"/>
<dbReference type="Pfam" id="PF01464">
    <property type="entry name" value="SLT"/>
    <property type="match status" value="1"/>
</dbReference>
<evidence type="ECO:0000313" key="6">
    <source>
        <dbReference type="EMBL" id="CCK79609.1"/>
    </source>
</evidence>
<dbReference type="Gene3D" id="1.10.530.10">
    <property type="match status" value="1"/>
</dbReference>